<name>A0A8J9TPF4_PHATR</name>
<feature type="region of interest" description="Disordered" evidence="1">
    <location>
        <begin position="85"/>
        <end position="114"/>
    </location>
</feature>
<feature type="compositionally biased region" description="Low complexity" evidence="1">
    <location>
        <begin position="64"/>
        <end position="73"/>
    </location>
</feature>
<dbReference type="Proteomes" id="UP000836788">
    <property type="component" value="Chromosome 9"/>
</dbReference>
<dbReference type="Gene3D" id="2.60.120.620">
    <property type="entry name" value="q2cbj1_9rhob like domain"/>
    <property type="match status" value="1"/>
</dbReference>
<feature type="region of interest" description="Disordered" evidence="1">
    <location>
        <begin position="49"/>
        <end position="73"/>
    </location>
</feature>
<dbReference type="EMBL" id="OU594950">
    <property type="protein sequence ID" value="CAG9294355.1"/>
    <property type="molecule type" value="Genomic_DNA"/>
</dbReference>
<dbReference type="AlphaFoldDB" id="A0A8J9TPF4"/>
<organism evidence="3">
    <name type="scientific">Phaeodactylum tricornutum</name>
    <name type="common">Diatom</name>
    <dbReference type="NCBI Taxonomy" id="2850"/>
    <lineage>
        <taxon>Eukaryota</taxon>
        <taxon>Sar</taxon>
        <taxon>Stramenopiles</taxon>
        <taxon>Ochrophyta</taxon>
        <taxon>Bacillariophyta</taxon>
        <taxon>Bacillariophyceae</taxon>
        <taxon>Bacillariophycidae</taxon>
        <taxon>Naviculales</taxon>
        <taxon>Phaeodactylaceae</taxon>
        <taxon>Phaeodactylum</taxon>
    </lineage>
</organism>
<protein>
    <submittedName>
        <fullName evidence="3">Uncharacterized protein</fullName>
    </submittedName>
</protein>
<keyword evidence="2" id="KW-0732">Signal</keyword>
<gene>
    <name evidence="3" type="ORF">PTTT1_LOCUS54422</name>
</gene>
<sequence>MLLSRLRILLLLLLLFINVLGKNRVAAFWSLSVCRVELQHVTLVLSAARKPKPRMADKRRQRAKQQSQQRQSQLPFLTEIPSSQLDFRKSSPPLTTTPYVPAKTPDSTRDNPAAPAAMSKAQTLLDAQRKSIAVLTAVRTSIEQKMSLELVEASLHERGYWYVDNFLDDHEIVQQLQDEGATLLENGMTPDMTNLGSGEYTVALAGGDAQYVLAPRSVEWVVSATKHVPLQLPSLNLDNTNCMGVMRTFDRNAYQASRTLLTDGDDQAEIKPRPFGTVATKEGDQRKITMRYYLVPDATCWNASSGGGLSFEDSETIYAVRNRLVLWKSDCVAYRPEVWKGSEEEGESLASCIELHLISTSNDETR</sequence>
<evidence type="ECO:0000256" key="2">
    <source>
        <dbReference type="SAM" id="SignalP"/>
    </source>
</evidence>
<proteinExistence type="predicted"/>
<evidence type="ECO:0000256" key="1">
    <source>
        <dbReference type="SAM" id="MobiDB-lite"/>
    </source>
</evidence>
<dbReference type="OMA" id="YANCPRI"/>
<evidence type="ECO:0000313" key="3">
    <source>
        <dbReference type="EMBL" id="CAG9294355.1"/>
    </source>
</evidence>
<feature type="chain" id="PRO_5035442644" evidence="2">
    <location>
        <begin position="22"/>
        <end position="366"/>
    </location>
</feature>
<feature type="signal peptide" evidence="2">
    <location>
        <begin position="1"/>
        <end position="21"/>
    </location>
</feature>
<feature type="compositionally biased region" description="Basic residues" evidence="1">
    <location>
        <begin position="49"/>
        <end position="63"/>
    </location>
</feature>
<accession>A0A8J9TPF4</accession>
<reference evidence="3" key="1">
    <citation type="submission" date="2022-02" db="EMBL/GenBank/DDBJ databases">
        <authorList>
            <person name="Giguere J D."/>
        </authorList>
    </citation>
    <scope>NUCLEOTIDE SEQUENCE</scope>
    <source>
        <strain evidence="3">CCAP 1055/1</strain>
    </source>
</reference>